<feature type="region of interest" description="Disordered" evidence="1">
    <location>
        <begin position="319"/>
        <end position="348"/>
    </location>
</feature>
<feature type="region of interest" description="Disordered" evidence="1">
    <location>
        <begin position="173"/>
        <end position="283"/>
    </location>
</feature>
<feature type="region of interest" description="Disordered" evidence="1">
    <location>
        <begin position="89"/>
        <end position="131"/>
    </location>
</feature>
<evidence type="ECO:0000313" key="2">
    <source>
        <dbReference type="EMBL" id="KAF9815997.1"/>
    </source>
</evidence>
<accession>A0A8H7U2Q5</accession>
<feature type="compositionally biased region" description="Pro residues" evidence="1">
    <location>
        <begin position="179"/>
        <end position="201"/>
    </location>
</feature>
<reference evidence="2" key="1">
    <citation type="submission" date="2020-11" db="EMBL/GenBank/DDBJ databases">
        <authorList>
            <person name="Koelle M."/>
            <person name="Horta M.A.C."/>
            <person name="Nowrousian M."/>
            <person name="Ohm R.A."/>
            <person name="Benz P."/>
            <person name="Pilgard A."/>
        </authorList>
    </citation>
    <scope>NUCLEOTIDE SEQUENCE</scope>
    <source>
        <strain evidence="2">FPRL280</strain>
    </source>
</reference>
<feature type="compositionally biased region" description="Pro residues" evidence="1">
    <location>
        <begin position="258"/>
        <end position="271"/>
    </location>
</feature>
<dbReference type="AlphaFoldDB" id="A0A8H7U2Q5"/>
<name>A0A8H7U2Q5_9APHY</name>
<reference evidence="2" key="2">
    <citation type="journal article" name="Front. Microbiol.">
        <title>Degradative Capacity of Two Strains of Rhodonia placenta: From Phenotype to Genotype.</title>
        <authorList>
            <person name="Kolle M."/>
            <person name="Horta M.A.C."/>
            <person name="Nowrousian M."/>
            <person name="Ohm R.A."/>
            <person name="Benz J.P."/>
            <person name="Pilgard A."/>
        </authorList>
    </citation>
    <scope>NUCLEOTIDE SEQUENCE</scope>
    <source>
        <strain evidence="2">FPRL280</strain>
    </source>
</reference>
<protein>
    <submittedName>
        <fullName evidence="2">Uncharacterized protein</fullName>
    </submittedName>
</protein>
<feature type="compositionally biased region" description="Low complexity" evidence="1">
    <location>
        <begin position="321"/>
        <end position="332"/>
    </location>
</feature>
<dbReference type="EMBL" id="JADOXO010000061">
    <property type="protein sequence ID" value="KAF9815997.1"/>
    <property type="molecule type" value="Genomic_DNA"/>
</dbReference>
<dbReference type="Proteomes" id="UP000639403">
    <property type="component" value="Unassembled WGS sequence"/>
</dbReference>
<evidence type="ECO:0000256" key="1">
    <source>
        <dbReference type="SAM" id="MobiDB-lite"/>
    </source>
</evidence>
<proteinExistence type="predicted"/>
<organism evidence="2 3">
    <name type="scientific">Rhodonia placenta</name>
    <dbReference type="NCBI Taxonomy" id="104341"/>
    <lineage>
        <taxon>Eukaryota</taxon>
        <taxon>Fungi</taxon>
        <taxon>Dikarya</taxon>
        <taxon>Basidiomycota</taxon>
        <taxon>Agaricomycotina</taxon>
        <taxon>Agaricomycetes</taxon>
        <taxon>Polyporales</taxon>
        <taxon>Adustoporiaceae</taxon>
        <taxon>Rhodonia</taxon>
    </lineage>
</organism>
<evidence type="ECO:0000313" key="3">
    <source>
        <dbReference type="Proteomes" id="UP000639403"/>
    </source>
</evidence>
<sequence>MTPERAKANYYARLKVEHGWQRQNLNEVENLYFRHTHMHRPPPIIPAGGRRTAGSSSVSASSTSNILFPVNEPRPNPSAHAILPDHQFTGVAGQGTEPPPQLPLQTSAPVSQLHAQPSTAGATQNGGAPAGSGSYGHSMAYAQSVAASSTPVSSAAAFQVAAPPPFGYPPQSFAYAHPPHAPSDMPPTNPYSPPLTVPPNGPNSGHAISPHLPEPSQQPQQSPHAQQGQRRRRRQPQAPGQHPQFRPIAPATTRPQGSPAPAPAPAPPSPAPASAMPTFPPTQGSGMTYDTFWSSHSSLSAQTFRNVILNSAALFAPPPQGEQMQPQGMGEPTDSQLGSAYPNPAMHSDALNLNGMTWPS</sequence>
<comment type="caution">
    <text evidence="2">The sequence shown here is derived from an EMBL/GenBank/DDBJ whole genome shotgun (WGS) entry which is preliminary data.</text>
</comment>
<feature type="compositionally biased region" description="Polar residues" evidence="1">
    <location>
        <begin position="103"/>
        <end position="126"/>
    </location>
</feature>
<feature type="compositionally biased region" description="Low complexity" evidence="1">
    <location>
        <begin position="209"/>
        <end position="228"/>
    </location>
</feature>
<gene>
    <name evidence="2" type="ORF">IEO21_04247</name>
</gene>